<dbReference type="EMBL" id="CP024903">
    <property type="protein sequence ID" value="AXF23516.1"/>
    <property type="molecule type" value="Genomic_DNA"/>
</dbReference>
<evidence type="ECO:0000259" key="1">
    <source>
        <dbReference type="Pfam" id="PF04606"/>
    </source>
</evidence>
<accession>A0A2Z5N321</accession>
<evidence type="ECO:0000313" key="3">
    <source>
        <dbReference type="Proteomes" id="UP000253104"/>
    </source>
</evidence>
<protein>
    <recommendedName>
        <fullName evidence="1">Zinc finger Ogr/Delta-type domain-containing protein</fullName>
    </recommendedName>
</protein>
<dbReference type="Pfam" id="PF04606">
    <property type="entry name" value="Ogr_Delta"/>
    <property type="match status" value="1"/>
</dbReference>
<dbReference type="AlphaFoldDB" id="A0A2Z5N321"/>
<organism evidence="2 3">
    <name type="scientific">Burkholderia pyrrocinia</name>
    <name type="common">Pseudomonas pyrrocinia</name>
    <dbReference type="NCBI Taxonomy" id="60550"/>
    <lineage>
        <taxon>Bacteria</taxon>
        <taxon>Pseudomonadati</taxon>
        <taxon>Pseudomonadota</taxon>
        <taxon>Betaproteobacteria</taxon>
        <taxon>Burkholderiales</taxon>
        <taxon>Burkholderiaceae</taxon>
        <taxon>Burkholderia</taxon>
        <taxon>Burkholderia cepacia complex</taxon>
    </lineage>
</organism>
<evidence type="ECO:0000313" key="2">
    <source>
        <dbReference type="EMBL" id="AXF23516.1"/>
    </source>
</evidence>
<dbReference type="InterPro" id="IPR007684">
    <property type="entry name" value="Znf_Ogr/Delta"/>
</dbReference>
<reference evidence="2 3" key="1">
    <citation type="journal article" date="2018" name="ISME J.">
        <title>Involvement of Burkholderiaceae and sulfurous volatiles in disease-suppressive soils.</title>
        <authorList>
            <person name="Carrion V.J."/>
            <person name="Cordovez V."/>
            <person name="Tyc O."/>
            <person name="Etalo D.W."/>
            <person name="de Bruijn I."/>
            <person name="de Jager V.C."/>
            <person name="Medema M.H."/>
            <person name="Eberl L."/>
            <person name="Raaijmakers J.M."/>
        </authorList>
    </citation>
    <scope>NUCLEOTIDE SEQUENCE [LARGE SCALE GENOMIC DNA]</scope>
    <source>
        <strain evidence="3">mHSR5</strain>
    </source>
</reference>
<dbReference type="Proteomes" id="UP000253104">
    <property type="component" value="Chromosome mHSR5_B"/>
</dbReference>
<dbReference type="RefSeq" id="WP_114179921.1">
    <property type="nucleotide sequence ID" value="NZ_CP024903.1"/>
</dbReference>
<gene>
    <name evidence="2" type="ORF">CUJ89_24195</name>
</gene>
<sequence>MNASYRDPHDMSIECPACDGKIEARHSESMSDTMRRLYFWCPDCGFRAPASVEILYSLSPSAAPRDGLDIPIVRAGPLLGSVNSRTRKWIGL</sequence>
<name>A0A2Z5N321_BURPY</name>
<dbReference type="OrthoDB" id="9007592at2"/>
<proteinExistence type="predicted"/>
<feature type="domain" description="Zinc finger Ogr/Delta-type" evidence="1">
    <location>
        <begin position="14"/>
        <end position="51"/>
    </location>
</feature>